<organism evidence="2 3">
    <name type="scientific">Uliginosibacterium sediminicola</name>
    <dbReference type="NCBI Taxonomy" id="2024550"/>
    <lineage>
        <taxon>Bacteria</taxon>
        <taxon>Pseudomonadati</taxon>
        <taxon>Pseudomonadota</taxon>
        <taxon>Betaproteobacteria</taxon>
        <taxon>Rhodocyclales</taxon>
        <taxon>Zoogloeaceae</taxon>
        <taxon>Uliginosibacterium</taxon>
    </lineage>
</organism>
<accession>A0ABU9Z1Q5</accession>
<evidence type="ECO:0000313" key="2">
    <source>
        <dbReference type="EMBL" id="MEN3069994.1"/>
    </source>
</evidence>
<dbReference type="EMBL" id="JBDIVE010000010">
    <property type="protein sequence ID" value="MEN3069994.1"/>
    <property type="molecule type" value="Genomic_DNA"/>
</dbReference>
<feature type="transmembrane region" description="Helical" evidence="1">
    <location>
        <begin position="147"/>
        <end position="174"/>
    </location>
</feature>
<feature type="transmembrane region" description="Helical" evidence="1">
    <location>
        <begin position="120"/>
        <end position="140"/>
    </location>
</feature>
<keyword evidence="1" id="KW-1133">Transmembrane helix</keyword>
<keyword evidence="1" id="KW-0472">Membrane</keyword>
<keyword evidence="3" id="KW-1185">Reference proteome</keyword>
<feature type="transmembrane region" description="Helical" evidence="1">
    <location>
        <begin position="90"/>
        <end position="114"/>
    </location>
</feature>
<evidence type="ECO:0000313" key="3">
    <source>
        <dbReference type="Proteomes" id="UP001410394"/>
    </source>
</evidence>
<gene>
    <name evidence="2" type="ORF">ABDB84_16045</name>
</gene>
<keyword evidence="1" id="KW-0812">Transmembrane</keyword>
<dbReference type="Proteomes" id="UP001410394">
    <property type="component" value="Unassembled WGS sequence"/>
</dbReference>
<protein>
    <submittedName>
        <fullName evidence="2">BPSS1780 family membrane protein</fullName>
    </submittedName>
</protein>
<feature type="transmembrane region" description="Helical" evidence="1">
    <location>
        <begin position="52"/>
        <end position="69"/>
    </location>
</feature>
<name>A0ABU9Z1Q5_9RHOO</name>
<dbReference type="RefSeq" id="WP_345920770.1">
    <property type="nucleotide sequence ID" value="NZ_JBDIVE010000010.1"/>
</dbReference>
<dbReference type="NCBIfam" id="NF041043">
    <property type="entry name" value="BPSS1780_fam"/>
    <property type="match status" value="1"/>
</dbReference>
<proteinExistence type="predicted"/>
<comment type="caution">
    <text evidence="2">The sequence shown here is derived from an EMBL/GenBank/DDBJ whole genome shotgun (WGS) entry which is preliminary data.</text>
</comment>
<feature type="transmembrane region" description="Helical" evidence="1">
    <location>
        <begin position="24"/>
        <end position="46"/>
    </location>
</feature>
<reference evidence="2 3" key="1">
    <citation type="journal article" date="2018" name="Int. J. Syst. Evol. Microbiol.">
        <title>Uliginosibacterium sediminicola sp. nov., isolated from freshwater sediment.</title>
        <authorList>
            <person name="Hwang W.M."/>
            <person name="Kim S.M."/>
            <person name="Kang K."/>
            <person name="Ahn T.Y."/>
        </authorList>
    </citation>
    <scope>NUCLEOTIDE SEQUENCE [LARGE SCALE GENOMIC DNA]</scope>
    <source>
        <strain evidence="2 3">M1-21</strain>
    </source>
</reference>
<evidence type="ECO:0000256" key="1">
    <source>
        <dbReference type="SAM" id="Phobius"/>
    </source>
</evidence>
<sequence length="245" mass="25958">MSAAHALQWLACGWRMFVAQPVQWLLMSLTAFVVMAIISMFIVPFLPILGPMAAPVMFVLLTGGMLRVAERQAAGETLQFRHLLEGMSRHTANLALVGVLFSIPLVLLHLTIMLAMGGGLLVGVLGVALGSALSGVLSWLATLLSTILAGGAIVLVLWLLLILTLIFSPALIMYRGLSPLDAMGVSLHASARNFGPILLFGLCIYALFVLAMAPLGLGVLIFIPVSVGALRQAHHDLFAEATEPA</sequence>
<dbReference type="InterPro" id="IPR047798">
    <property type="entry name" value="BPSS1780-like"/>
</dbReference>
<feature type="transmembrane region" description="Helical" evidence="1">
    <location>
        <begin position="194"/>
        <end position="223"/>
    </location>
</feature>